<evidence type="ECO:0000313" key="3">
    <source>
        <dbReference type="Proteomes" id="UP000009097"/>
    </source>
</evidence>
<dbReference type="EMBL" id="DS231696">
    <property type="protein sequence ID" value="KNA95193.1"/>
    <property type="molecule type" value="Genomic_DNA"/>
</dbReference>
<dbReference type="Proteomes" id="UP000009097">
    <property type="component" value="Unassembled WGS sequence"/>
</dbReference>
<dbReference type="OrthoDB" id="10271172at2759"/>
<dbReference type="GeneID" id="28958672"/>
<proteinExistence type="predicted"/>
<reference evidence="2" key="1">
    <citation type="submission" date="2007-04" db="EMBL/GenBank/DDBJ databases">
        <authorList>
            <consortium name="The Broad Institute Genome Sequencing Platform"/>
            <person name="Birren B."/>
            <person name="Lander E."/>
            <person name="Galagan J."/>
            <person name="Nusbaum C."/>
            <person name="Devon K."/>
            <person name="Ma L.-J."/>
            <person name="Jaffe D."/>
            <person name="Butler J."/>
            <person name="Alvarez P."/>
            <person name="Gnerre S."/>
            <person name="Grabherr M."/>
            <person name="Kleber M."/>
            <person name="Mauceli E."/>
            <person name="Brockman W."/>
            <person name="MacCallum I.A."/>
            <person name="Young S."/>
            <person name="LaButti K."/>
            <person name="DeCaprio D."/>
            <person name="Crawford M."/>
            <person name="Koehrsen M."/>
            <person name="Engels R."/>
            <person name="Montgomery P."/>
            <person name="Pearson M."/>
            <person name="Howarth C."/>
            <person name="Larson L."/>
            <person name="White J."/>
            <person name="O'Leary S."/>
            <person name="Kodira C."/>
            <person name="Zeng Q."/>
            <person name="Yandava C."/>
            <person name="Alvarado L."/>
            <person name="Kistler C."/>
            <person name="Shim W.-B."/>
            <person name="Kang S."/>
            <person name="Woloshuk C."/>
        </authorList>
    </citation>
    <scope>NUCLEOTIDE SEQUENCE</scope>
    <source>
        <strain evidence="2">4287</strain>
    </source>
</reference>
<evidence type="ECO:0000256" key="1">
    <source>
        <dbReference type="SAM" id="MobiDB-lite"/>
    </source>
</evidence>
<sequence length="61" mass="6811">MSPADDQATGKGAAIGPQLQKLGKKSEWRLYLDASEPRSLHVRDPEPVVSEKFLANMEYPR</sequence>
<accession>A0A0J9U7Q0</accession>
<gene>
    <name evidence="2" type="ORF">FOXG_17966</name>
</gene>
<dbReference type="AlphaFoldDB" id="A0A0J9U7Q0"/>
<dbReference type="RefSeq" id="XP_018233239.1">
    <property type="nucleotide sequence ID" value="XM_018397995.1"/>
</dbReference>
<dbReference type="KEGG" id="fox:FOXG_17966"/>
<protein>
    <submittedName>
        <fullName evidence="2">Uncharacterized protein</fullName>
    </submittedName>
</protein>
<organism evidence="2 3">
    <name type="scientific">Fusarium oxysporum f. sp. lycopersici (strain 4287 / CBS 123668 / FGSC 9935 / NRRL 34936)</name>
    <name type="common">Fusarium vascular wilt of tomato</name>
    <dbReference type="NCBI Taxonomy" id="426428"/>
    <lineage>
        <taxon>Eukaryota</taxon>
        <taxon>Fungi</taxon>
        <taxon>Dikarya</taxon>
        <taxon>Ascomycota</taxon>
        <taxon>Pezizomycotina</taxon>
        <taxon>Sordariomycetes</taxon>
        <taxon>Hypocreomycetidae</taxon>
        <taxon>Hypocreales</taxon>
        <taxon>Nectriaceae</taxon>
        <taxon>Fusarium</taxon>
        <taxon>Fusarium oxysporum species complex</taxon>
    </lineage>
</organism>
<name>A0A0J9U7Q0_FUSO4</name>
<feature type="region of interest" description="Disordered" evidence="1">
    <location>
        <begin position="1"/>
        <end position="20"/>
    </location>
</feature>
<dbReference type="VEuPathDB" id="FungiDB:FOXG_17966"/>
<evidence type="ECO:0000313" key="2">
    <source>
        <dbReference type="EMBL" id="KNA95193.1"/>
    </source>
</evidence>
<reference evidence="2" key="2">
    <citation type="journal article" date="2010" name="Nature">
        <title>Comparative genomics reveals mobile pathogenicity chromosomes in Fusarium.</title>
        <authorList>
            <person name="Ma L.J."/>
            <person name="van der Does H.C."/>
            <person name="Borkovich K.A."/>
            <person name="Coleman J.J."/>
            <person name="Daboussi M.J."/>
            <person name="Di Pietro A."/>
            <person name="Dufresne M."/>
            <person name="Freitag M."/>
            <person name="Grabherr M."/>
            <person name="Henrissat B."/>
            <person name="Houterman P.M."/>
            <person name="Kang S."/>
            <person name="Shim W.B."/>
            <person name="Woloshuk C."/>
            <person name="Xie X."/>
            <person name="Xu J.R."/>
            <person name="Antoniw J."/>
            <person name="Baker S.E."/>
            <person name="Bluhm B.H."/>
            <person name="Breakspear A."/>
            <person name="Brown D.W."/>
            <person name="Butchko R.A."/>
            <person name="Chapman S."/>
            <person name="Coulson R."/>
            <person name="Coutinho P.M."/>
            <person name="Danchin E.G."/>
            <person name="Diener A."/>
            <person name="Gale L.R."/>
            <person name="Gardiner D.M."/>
            <person name="Goff S."/>
            <person name="Hammond-Kosack K.E."/>
            <person name="Hilburn K."/>
            <person name="Hua-Van A."/>
            <person name="Jonkers W."/>
            <person name="Kazan K."/>
            <person name="Kodira C.D."/>
            <person name="Koehrsen M."/>
            <person name="Kumar L."/>
            <person name="Lee Y.H."/>
            <person name="Li L."/>
            <person name="Manners J.M."/>
            <person name="Miranda-Saavedra D."/>
            <person name="Mukherjee M."/>
            <person name="Park G."/>
            <person name="Park J."/>
            <person name="Park S.Y."/>
            <person name="Proctor R.H."/>
            <person name="Regev A."/>
            <person name="Ruiz-Roldan M.C."/>
            <person name="Sain D."/>
            <person name="Sakthikumar S."/>
            <person name="Sykes S."/>
            <person name="Schwartz D.C."/>
            <person name="Turgeon B.G."/>
            <person name="Wapinski I."/>
            <person name="Yoder O."/>
            <person name="Young S."/>
            <person name="Zeng Q."/>
            <person name="Zhou S."/>
            <person name="Galagan J."/>
            <person name="Cuomo C.A."/>
            <person name="Kistler H.C."/>
            <person name="Rep M."/>
        </authorList>
    </citation>
    <scope>NUCLEOTIDE SEQUENCE [LARGE SCALE GENOMIC DNA]</scope>
    <source>
        <strain evidence="2">4287</strain>
    </source>
</reference>